<proteinExistence type="predicted"/>
<feature type="transmembrane region" description="Helical" evidence="4">
    <location>
        <begin position="322"/>
        <end position="345"/>
    </location>
</feature>
<feature type="transmembrane region" description="Helical" evidence="4">
    <location>
        <begin position="360"/>
        <end position="381"/>
    </location>
</feature>
<comment type="subcellular location">
    <subcellularLocation>
        <location evidence="1">Cell inner membrane</location>
        <topology evidence="1">Multi-pass membrane protein</topology>
    </subcellularLocation>
</comment>
<keyword evidence="4" id="KW-1133">Transmembrane helix</keyword>
<evidence type="ECO:0000256" key="1">
    <source>
        <dbReference type="ARBA" id="ARBA00004429"/>
    </source>
</evidence>
<dbReference type="Pfam" id="PF07690">
    <property type="entry name" value="MFS_1"/>
    <property type="match status" value="1"/>
</dbReference>
<feature type="transmembrane region" description="Helical" evidence="4">
    <location>
        <begin position="259"/>
        <end position="278"/>
    </location>
</feature>
<feature type="region of interest" description="Disordered" evidence="3">
    <location>
        <begin position="60"/>
        <end position="90"/>
    </location>
</feature>
<gene>
    <name evidence="5" type="ORF">MYCIT1_LOCUS10978</name>
</gene>
<accession>A0AAD2Q291</accession>
<comment type="caution">
    <text evidence="5">The sequence shown here is derived from an EMBL/GenBank/DDBJ whole genome shotgun (WGS) entry which is preliminary data.</text>
</comment>
<dbReference type="EMBL" id="CAVNYO010000136">
    <property type="protein sequence ID" value="CAK5268001.1"/>
    <property type="molecule type" value="Genomic_DNA"/>
</dbReference>
<dbReference type="SUPFAM" id="SSF103473">
    <property type="entry name" value="MFS general substrate transporter"/>
    <property type="match status" value="1"/>
</dbReference>
<evidence type="ECO:0000256" key="3">
    <source>
        <dbReference type="SAM" id="MobiDB-lite"/>
    </source>
</evidence>
<keyword evidence="6" id="KW-1185">Reference proteome</keyword>
<keyword evidence="2" id="KW-1003">Cell membrane</keyword>
<feature type="transmembrane region" description="Helical" evidence="4">
    <location>
        <begin position="499"/>
        <end position="517"/>
    </location>
</feature>
<feature type="transmembrane region" description="Helical" evidence="4">
    <location>
        <begin position="583"/>
        <end position="607"/>
    </location>
</feature>
<feature type="transmembrane region" description="Helical" evidence="4">
    <location>
        <begin position="557"/>
        <end position="577"/>
    </location>
</feature>
<evidence type="ECO:0008006" key="7">
    <source>
        <dbReference type="Google" id="ProtNLM"/>
    </source>
</evidence>
<feature type="non-terminal residue" evidence="5">
    <location>
        <position position="1"/>
    </location>
</feature>
<evidence type="ECO:0000313" key="6">
    <source>
        <dbReference type="Proteomes" id="UP001295794"/>
    </source>
</evidence>
<protein>
    <recommendedName>
        <fullName evidence="7">L-fucose permease</fullName>
    </recommendedName>
</protein>
<feature type="transmembrane region" description="Helical" evidence="4">
    <location>
        <begin position="523"/>
        <end position="545"/>
    </location>
</feature>
<sequence>VIAELLRQIIFPNYTQESRVDFGSFNKGSQRAHDTFCCIPASRSDHTRCRIMLRAMPDFAGDHHTSSRAQRPCGGPKNESDAGHRTLAHSPRAVPIRARDLLILGGTVTASCEIATKVGVMWGRKNTPAFPLPLSVVFSLLLRSPTLATMMTPTSENEKPAPTKARRFKAHSLKVGNRLTNASNLTLRETLWPLFLVTILYFLWGFAYGLLDTLNKHFQNTLNITRTRSSGLQAAYFGAYPLASLGYGNWVLRNYGYRAVFILGLVLEGIGALLMWPAALKRSFGGFCGATFIIGSGLGCLETAANPYMAVTGPPKYAEIRINIAQAVQAIGTVIGPVLGSYVFFKQTGDSVNSLKTVQWVYLAIAIFVFFLAVVFFFSVIPEVTDTDMAEQAERTHAGEDAGDKPFRKQYKVFFAGFAQFCYTGAQGVSPVINMGSPQVSHAHGTVAIASYFINYITETRANTTNQLAASFLAGAQGCFAAGRFSGSALMTRIKPRKVFLAYISLVIAFAAASVAQTGNKGLAMLMLCLFFESVCFPTIVALGIRGLGRHTKRGSGWIIAGVVGGACVPPLTAKVADLHNSTAIGFVVPVAFHVVAWVYALCCNFVPMFRDPMDKVGNEHSVEVIAAAEGQEDLREDSIEEKV</sequence>
<dbReference type="GO" id="GO:0005886">
    <property type="term" value="C:plasma membrane"/>
    <property type="evidence" value="ECO:0007669"/>
    <property type="project" value="UniProtKB-SubCell"/>
</dbReference>
<organism evidence="5 6">
    <name type="scientific">Mycena citricolor</name>
    <dbReference type="NCBI Taxonomy" id="2018698"/>
    <lineage>
        <taxon>Eukaryota</taxon>
        <taxon>Fungi</taxon>
        <taxon>Dikarya</taxon>
        <taxon>Basidiomycota</taxon>
        <taxon>Agaricomycotina</taxon>
        <taxon>Agaricomycetes</taxon>
        <taxon>Agaricomycetidae</taxon>
        <taxon>Agaricales</taxon>
        <taxon>Marasmiineae</taxon>
        <taxon>Mycenaceae</taxon>
        <taxon>Mycena</taxon>
    </lineage>
</organism>
<dbReference type="PANTHER" id="PTHR43702:SF3">
    <property type="entry name" value="PROTEIN TSGA"/>
    <property type="match status" value="1"/>
</dbReference>
<evidence type="ECO:0000313" key="5">
    <source>
        <dbReference type="EMBL" id="CAK5268001.1"/>
    </source>
</evidence>
<dbReference type="PANTHER" id="PTHR43702">
    <property type="entry name" value="L-FUCOSE-PROTON SYMPORTER"/>
    <property type="match status" value="1"/>
</dbReference>
<dbReference type="InterPro" id="IPR050375">
    <property type="entry name" value="MFS_TsgA-like"/>
</dbReference>
<dbReference type="Gene3D" id="1.20.1250.20">
    <property type="entry name" value="MFS general substrate transporter like domains"/>
    <property type="match status" value="2"/>
</dbReference>
<reference evidence="5" key="1">
    <citation type="submission" date="2023-11" db="EMBL/GenBank/DDBJ databases">
        <authorList>
            <person name="De Vega J J."/>
            <person name="De Vega J J."/>
        </authorList>
    </citation>
    <scope>NUCLEOTIDE SEQUENCE</scope>
</reference>
<keyword evidence="4" id="KW-0472">Membrane</keyword>
<dbReference type="Proteomes" id="UP001295794">
    <property type="component" value="Unassembled WGS sequence"/>
</dbReference>
<evidence type="ECO:0000256" key="4">
    <source>
        <dbReference type="SAM" id="Phobius"/>
    </source>
</evidence>
<dbReference type="GO" id="GO:0022857">
    <property type="term" value="F:transmembrane transporter activity"/>
    <property type="evidence" value="ECO:0007669"/>
    <property type="project" value="InterPro"/>
</dbReference>
<name>A0AAD2Q291_9AGAR</name>
<dbReference type="AlphaFoldDB" id="A0AAD2Q291"/>
<dbReference type="InterPro" id="IPR011701">
    <property type="entry name" value="MFS"/>
</dbReference>
<evidence type="ECO:0000256" key="2">
    <source>
        <dbReference type="ARBA" id="ARBA00022475"/>
    </source>
</evidence>
<feature type="transmembrane region" description="Helical" evidence="4">
    <location>
        <begin position="191"/>
        <end position="211"/>
    </location>
</feature>
<feature type="transmembrane region" description="Helical" evidence="4">
    <location>
        <begin position="231"/>
        <end position="252"/>
    </location>
</feature>
<feature type="transmembrane region" description="Helical" evidence="4">
    <location>
        <begin position="284"/>
        <end position="301"/>
    </location>
</feature>
<keyword evidence="4" id="KW-0812">Transmembrane</keyword>
<dbReference type="InterPro" id="IPR036259">
    <property type="entry name" value="MFS_trans_sf"/>
</dbReference>